<dbReference type="STRING" id="767519.SAMN05216559_0162"/>
<comment type="subcellular location">
    <subcellularLocation>
        <location evidence="1">Membrane</location>
    </subcellularLocation>
</comment>
<protein>
    <submittedName>
        <fullName evidence="6">Signal peptidase, endoplasmic reticulum-type</fullName>
    </submittedName>
</protein>
<name>A0A1I6K590_9EURY</name>
<dbReference type="InterPro" id="IPR019533">
    <property type="entry name" value="Peptidase_S26"/>
</dbReference>
<keyword evidence="4 5" id="KW-0472">Membrane</keyword>
<accession>A0A1I6K590</accession>
<dbReference type="PANTHER" id="PTHR10806:SF6">
    <property type="entry name" value="SIGNAL PEPTIDASE COMPLEX CATALYTIC SUBUNIT SEC11"/>
    <property type="match status" value="1"/>
</dbReference>
<dbReference type="PANTHER" id="PTHR10806">
    <property type="entry name" value="SIGNAL PEPTIDASE COMPLEX CATALYTIC SUBUNIT SEC11"/>
    <property type="match status" value="1"/>
</dbReference>
<dbReference type="GO" id="GO:0016020">
    <property type="term" value="C:membrane"/>
    <property type="evidence" value="ECO:0007669"/>
    <property type="project" value="UniProtKB-SubCell"/>
</dbReference>
<dbReference type="InterPro" id="IPR001733">
    <property type="entry name" value="Peptidase_S26B"/>
</dbReference>
<keyword evidence="3 5" id="KW-1133">Transmembrane helix</keyword>
<evidence type="ECO:0000256" key="2">
    <source>
        <dbReference type="ARBA" id="ARBA00022692"/>
    </source>
</evidence>
<reference evidence="6 7" key="1">
    <citation type="submission" date="2016-10" db="EMBL/GenBank/DDBJ databases">
        <authorList>
            <person name="de Groot N.N."/>
        </authorList>
    </citation>
    <scope>NUCLEOTIDE SEQUENCE [LARGE SCALE GENOMIC DNA]</scope>
    <source>
        <strain evidence="6 7">CGMCC 1.10457</strain>
    </source>
</reference>
<evidence type="ECO:0000313" key="7">
    <source>
        <dbReference type="Proteomes" id="UP000199062"/>
    </source>
</evidence>
<dbReference type="Proteomes" id="UP000199062">
    <property type="component" value="Unassembled WGS sequence"/>
</dbReference>
<dbReference type="OrthoDB" id="4822at2157"/>
<keyword evidence="7" id="KW-1185">Reference proteome</keyword>
<keyword evidence="2 5" id="KW-0812">Transmembrane</keyword>
<dbReference type="EMBL" id="FOZK01000001">
    <property type="protein sequence ID" value="SFR86000.1"/>
    <property type="molecule type" value="Genomic_DNA"/>
</dbReference>
<gene>
    <name evidence="6" type="ORF">SAMN05216559_0162</name>
</gene>
<dbReference type="GO" id="GO:0006465">
    <property type="term" value="P:signal peptide processing"/>
    <property type="evidence" value="ECO:0007669"/>
    <property type="project" value="InterPro"/>
</dbReference>
<organism evidence="6 7">
    <name type="scientific">Halomicrobium zhouii</name>
    <dbReference type="NCBI Taxonomy" id="767519"/>
    <lineage>
        <taxon>Archaea</taxon>
        <taxon>Methanobacteriati</taxon>
        <taxon>Methanobacteriota</taxon>
        <taxon>Stenosarchaea group</taxon>
        <taxon>Halobacteria</taxon>
        <taxon>Halobacteriales</taxon>
        <taxon>Haloarculaceae</taxon>
        <taxon>Halomicrobium</taxon>
    </lineage>
</organism>
<dbReference type="GO" id="GO:0004252">
    <property type="term" value="F:serine-type endopeptidase activity"/>
    <property type="evidence" value="ECO:0007669"/>
    <property type="project" value="InterPro"/>
</dbReference>
<proteinExistence type="predicted"/>
<dbReference type="AlphaFoldDB" id="A0A1I6K590"/>
<evidence type="ECO:0000256" key="1">
    <source>
        <dbReference type="ARBA" id="ARBA00004370"/>
    </source>
</evidence>
<dbReference type="RefSeq" id="WP_089812957.1">
    <property type="nucleotide sequence ID" value="NZ_FOZK01000001.1"/>
</dbReference>
<feature type="transmembrane region" description="Helical" evidence="5">
    <location>
        <begin position="20"/>
        <end position="42"/>
    </location>
</feature>
<evidence type="ECO:0000256" key="5">
    <source>
        <dbReference type="SAM" id="Phobius"/>
    </source>
</evidence>
<evidence type="ECO:0000256" key="3">
    <source>
        <dbReference type="ARBA" id="ARBA00022989"/>
    </source>
</evidence>
<dbReference type="SUPFAM" id="SSF51306">
    <property type="entry name" value="LexA/Signal peptidase"/>
    <property type="match status" value="1"/>
</dbReference>
<dbReference type="InterPro" id="IPR036286">
    <property type="entry name" value="LexA/Signal_pep-like_sf"/>
</dbReference>
<dbReference type="CDD" id="cd06530">
    <property type="entry name" value="S26_SPase_I"/>
    <property type="match status" value="1"/>
</dbReference>
<sequence length="223" mass="23766">MSDSRGPNPPDRPEDPSWRVYLADLASSVLSVGLVVCFLFAISGVWPPMVAVESESMAPHMAVGDLVFVMDEARFPGDGAHGETGVVTARSGAETGYATFGGSGDVVVFAPDGNDDATPVIHRAMFWVADGENWYDEANPEFVGDADSCVELRNCPAPHAGFVTKGDNARTNPGYDQAQGMFAPVRPEWIVGTAEARLPWLGCLRLRASGPERRPDACELPVG</sequence>
<evidence type="ECO:0000313" key="6">
    <source>
        <dbReference type="EMBL" id="SFR86000.1"/>
    </source>
</evidence>
<evidence type="ECO:0000256" key="4">
    <source>
        <dbReference type="ARBA" id="ARBA00023136"/>
    </source>
</evidence>